<accession>A0A9N8WM91</accession>
<keyword evidence="4" id="KW-1185">Reference proteome</keyword>
<dbReference type="PROSITE" id="PS50086">
    <property type="entry name" value="TBC_RABGAP"/>
    <property type="match status" value="1"/>
</dbReference>
<dbReference type="PANTHER" id="PTHR47219:SF9">
    <property type="entry name" value="GTPASE ACTIVATING PROTEIN AND CENTROSOME-ASSOCIATED, ISOFORM B"/>
    <property type="match status" value="1"/>
</dbReference>
<dbReference type="Pfam" id="PF23436">
    <property type="entry name" value="RabGap-TBC_2"/>
    <property type="match status" value="1"/>
</dbReference>
<dbReference type="InterPro" id="IPR050302">
    <property type="entry name" value="Rab_GAP_TBC_domain"/>
</dbReference>
<dbReference type="PANTHER" id="PTHR47219">
    <property type="entry name" value="RAB GTPASE-ACTIVATING PROTEIN 1-LIKE"/>
    <property type="match status" value="1"/>
</dbReference>
<gene>
    <name evidence="3" type="ORF">PBRASI_LOCUS2128</name>
</gene>
<dbReference type="AlphaFoldDB" id="A0A9N8WM91"/>
<evidence type="ECO:0000259" key="2">
    <source>
        <dbReference type="PROSITE" id="PS50086"/>
    </source>
</evidence>
<dbReference type="InterPro" id="IPR000195">
    <property type="entry name" value="Rab-GAP-TBC_dom"/>
</dbReference>
<dbReference type="OrthoDB" id="295078at2759"/>
<protein>
    <submittedName>
        <fullName evidence="3">3674_t:CDS:1</fullName>
    </submittedName>
</protein>
<evidence type="ECO:0000313" key="4">
    <source>
        <dbReference type="Proteomes" id="UP000789739"/>
    </source>
</evidence>
<comment type="caution">
    <text evidence="3">The sequence shown here is derived from an EMBL/GenBank/DDBJ whole genome shotgun (WGS) entry which is preliminary data.</text>
</comment>
<organism evidence="3 4">
    <name type="scientific">Paraglomus brasilianum</name>
    <dbReference type="NCBI Taxonomy" id="144538"/>
    <lineage>
        <taxon>Eukaryota</taxon>
        <taxon>Fungi</taxon>
        <taxon>Fungi incertae sedis</taxon>
        <taxon>Mucoromycota</taxon>
        <taxon>Glomeromycotina</taxon>
        <taxon>Glomeromycetes</taxon>
        <taxon>Paraglomerales</taxon>
        <taxon>Paraglomeraceae</taxon>
        <taxon>Paraglomus</taxon>
    </lineage>
</organism>
<dbReference type="InterPro" id="IPR035969">
    <property type="entry name" value="Rab-GAP_TBC_sf"/>
</dbReference>
<proteinExistence type="predicted"/>
<feature type="domain" description="Rab-GAP TBC" evidence="2">
    <location>
        <begin position="1"/>
        <end position="48"/>
    </location>
</feature>
<dbReference type="GO" id="GO:0031267">
    <property type="term" value="F:small GTPase binding"/>
    <property type="evidence" value="ECO:0007669"/>
    <property type="project" value="TreeGrafter"/>
</dbReference>
<evidence type="ECO:0000313" key="3">
    <source>
        <dbReference type="EMBL" id="CAG8491441.1"/>
    </source>
</evidence>
<sequence length="284" mass="32759">MLPKVNLHLKTQGINSSMYASQWFMTLFAYKFPLSLVFRIYDTIFTEGVEALFRFCIALLKKNEVAILGMEFEALLEFLKSGLYNSYAIIPTGVLAKEVVSEHQYDANEFVKDAYSISITMRRLNKYQKQYYAIQEAERQRQAAESSALEQLRIANNHLSNQIKQLEASLQTINREHIELANLHVSNKVELAQVKDENDALRQTVADLRLALDNAPAAIEEKLRAEMDSLAKKNVGLVTQNNRLEDQLATTESMLIEYKMRYAESENEREALRRKWNDLKRALN</sequence>
<name>A0A9N8WM91_9GLOM</name>
<dbReference type="Proteomes" id="UP000789739">
    <property type="component" value="Unassembled WGS sequence"/>
</dbReference>
<dbReference type="EMBL" id="CAJVPI010000159">
    <property type="protein sequence ID" value="CAG8491441.1"/>
    <property type="molecule type" value="Genomic_DNA"/>
</dbReference>
<dbReference type="Gene3D" id="1.10.472.80">
    <property type="entry name" value="Ypt/Rab-GAP domain of gyp1p, domain 3"/>
    <property type="match status" value="1"/>
</dbReference>
<evidence type="ECO:0000256" key="1">
    <source>
        <dbReference type="SAM" id="Coils"/>
    </source>
</evidence>
<dbReference type="GO" id="GO:0005096">
    <property type="term" value="F:GTPase activator activity"/>
    <property type="evidence" value="ECO:0007669"/>
    <property type="project" value="TreeGrafter"/>
</dbReference>
<keyword evidence="1" id="KW-0175">Coiled coil</keyword>
<feature type="coiled-coil region" evidence="1">
    <location>
        <begin position="149"/>
        <end position="282"/>
    </location>
</feature>
<reference evidence="3" key="1">
    <citation type="submission" date="2021-06" db="EMBL/GenBank/DDBJ databases">
        <authorList>
            <person name="Kallberg Y."/>
            <person name="Tangrot J."/>
            <person name="Rosling A."/>
        </authorList>
    </citation>
    <scope>NUCLEOTIDE SEQUENCE</scope>
    <source>
        <strain evidence="3">BR232B</strain>
    </source>
</reference>
<dbReference type="SUPFAM" id="SSF47923">
    <property type="entry name" value="Ypt/Rab-GAP domain of gyp1p"/>
    <property type="match status" value="1"/>
</dbReference>